<dbReference type="AlphaFoldDB" id="A0A1H7RYE8"/>
<accession>A0A1H7RYE8</accession>
<protein>
    <recommendedName>
        <fullName evidence="4">VCBS repeat-containing protein</fullName>
    </recommendedName>
</protein>
<evidence type="ECO:0000313" key="3">
    <source>
        <dbReference type="Proteomes" id="UP000182719"/>
    </source>
</evidence>
<feature type="chain" id="PRO_5010249256" description="VCBS repeat-containing protein" evidence="1">
    <location>
        <begin position="21"/>
        <end position="455"/>
    </location>
</feature>
<dbReference type="Proteomes" id="UP000182719">
    <property type="component" value="Unassembled WGS sequence"/>
</dbReference>
<keyword evidence="3" id="KW-1185">Reference proteome</keyword>
<keyword evidence="1" id="KW-0732">Signal</keyword>
<evidence type="ECO:0000313" key="2">
    <source>
        <dbReference type="EMBL" id="SEL65049.1"/>
    </source>
</evidence>
<reference evidence="3" key="1">
    <citation type="submission" date="2016-10" db="EMBL/GenBank/DDBJ databases">
        <authorList>
            <person name="Varghese N."/>
            <person name="Submissions S."/>
        </authorList>
    </citation>
    <scope>NUCLEOTIDE SEQUENCE [LARGE SCALE GENOMIC DNA]</scope>
    <source>
        <strain evidence="3">DSM 17044</strain>
    </source>
</reference>
<dbReference type="EMBL" id="FOAP01000007">
    <property type="protein sequence ID" value="SEL65049.1"/>
    <property type="molecule type" value="Genomic_DNA"/>
</dbReference>
<gene>
    <name evidence="2" type="ORF">SAMN05444354_107231</name>
</gene>
<evidence type="ECO:0000256" key="1">
    <source>
        <dbReference type="SAM" id="SignalP"/>
    </source>
</evidence>
<dbReference type="SUPFAM" id="SSF69318">
    <property type="entry name" value="Integrin alpha N-terminal domain"/>
    <property type="match status" value="1"/>
</dbReference>
<dbReference type="OrthoDB" id="5496639at2"/>
<dbReference type="InterPro" id="IPR028994">
    <property type="entry name" value="Integrin_alpha_N"/>
</dbReference>
<feature type="signal peptide" evidence="1">
    <location>
        <begin position="1"/>
        <end position="20"/>
    </location>
</feature>
<proteinExistence type="predicted"/>
<evidence type="ECO:0008006" key="4">
    <source>
        <dbReference type="Google" id="ProtNLM"/>
    </source>
</evidence>
<name>A0A1H7RYE8_STIAU</name>
<sequence length="455" mass="47228">MSRLLVPLLLSTVVVASAVAAPAEGPPSVERLAQLVAEDVRAQSPEAPVALHLSGASPEMRRAMGTLLASRLAALELGPMVLEAPSPEAAEALAREKGARALVRLTLSLQEGALHARGDVLGTWANFWSGRTPTRPASPAAVVTRSVEADAGTLALISVVPPPSSTGSVMPLAPVSGSRQVRLMGAVLVQLEQPPAALAAGDLDGDGRDEVAVLTHRAVSVYAADGRLLARRDIEGIPLSSTPPREPFGVVAVLPQPPRLAAWSAHFAHGEVLVLDKAQGALRPIGPLDTAPLGANERASFTPGRTTFAPEVRVGEGQLLSVPAPFVSASLAASQLLFVHPDGGGSLYPRATTPPIRMQGLGAGSALGDLDGDGRPELITTSPLLFPNPDFVRVHALTGDDPTAHSPLWQSTLPVGRALQVVTADLDLDHRREVLVGLWLPDGTGQVFLMRQGAP</sequence>
<dbReference type="RefSeq" id="WP_075007265.1">
    <property type="nucleotide sequence ID" value="NZ_FOAP01000007.1"/>
</dbReference>
<organism evidence="2 3">
    <name type="scientific">Stigmatella aurantiaca</name>
    <dbReference type="NCBI Taxonomy" id="41"/>
    <lineage>
        <taxon>Bacteria</taxon>
        <taxon>Pseudomonadati</taxon>
        <taxon>Myxococcota</taxon>
        <taxon>Myxococcia</taxon>
        <taxon>Myxococcales</taxon>
        <taxon>Cystobacterineae</taxon>
        <taxon>Archangiaceae</taxon>
        <taxon>Stigmatella</taxon>
    </lineage>
</organism>